<evidence type="ECO:0000259" key="1">
    <source>
        <dbReference type="PROSITE" id="PS51664"/>
    </source>
</evidence>
<reference evidence="2" key="1">
    <citation type="submission" date="2016-04" db="EMBL/GenBank/DDBJ databases">
        <authorList>
            <person name="Evans L.H."/>
            <person name="Alamgir A."/>
            <person name="Owens N."/>
            <person name="Weber N.D."/>
            <person name="Virtaneva K."/>
            <person name="Barbian K."/>
            <person name="Babar A."/>
            <person name="Rosenke K."/>
        </authorList>
    </citation>
    <scope>NUCLEOTIDE SEQUENCE</scope>
    <source>
        <strain evidence="2">92-2</strain>
    </source>
</reference>
<protein>
    <recommendedName>
        <fullName evidence="1">YcaO domain-containing protein</fullName>
    </recommendedName>
</protein>
<dbReference type="InterPro" id="IPR003776">
    <property type="entry name" value="YcaO-like_dom"/>
</dbReference>
<accession>A0A212IYE2</accession>
<dbReference type="PANTHER" id="PTHR37809:SF1">
    <property type="entry name" value="RIBOSOMAL PROTEIN S12 METHYLTHIOTRANSFERASE ACCESSORY FACTOR YCAO"/>
    <property type="match status" value="1"/>
</dbReference>
<dbReference type="RefSeq" id="WP_227118486.1">
    <property type="nucleotide sequence ID" value="NZ_LT598928.1"/>
</dbReference>
<evidence type="ECO:0000313" key="2">
    <source>
        <dbReference type="EMBL" id="SBV92134.1"/>
    </source>
</evidence>
<dbReference type="Gene3D" id="3.30.160.660">
    <property type="match status" value="1"/>
</dbReference>
<organism evidence="2">
    <name type="scientific">uncultured Desulfovibrio sp</name>
    <dbReference type="NCBI Taxonomy" id="167968"/>
    <lineage>
        <taxon>Bacteria</taxon>
        <taxon>Pseudomonadati</taxon>
        <taxon>Thermodesulfobacteriota</taxon>
        <taxon>Desulfovibrionia</taxon>
        <taxon>Desulfovibrionales</taxon>
        <taxon>Desulfovibrionaceae</taxon>
        <taxon>Desulfovibrio</taxon>
        <taxon>environmental samples</taxon>
    </lineage>
</organism>
<dbReference type="PANTHER" id="PTHR37809">
    <property type="entry name" value="RIBOSOMAL PROTEIN S12 METHYLTHIOTRANSFERASE ACCESSORY FACTOR YCAO"/>
    <property type="match status" value="1"/>
</dbReference>
<dbReference type="Gene3D" id="3.30.1330.230">
    <property type="match status" value="1"/>
</dbReference>
<dbReference type="Pfam" id="PF02624">
    <property type="entry name" value="YcaO"/>
    <property type="match status" value="1"/>
</dbReference>
<feature type="domain" description="YcaO" evidence="1">
    <location>
        <begin position="278"/>
        <end position="604"/>
    </location>
</feature>
<proteinExistence type="predicted"/>
<dbReference type="Gene3D" id="3.30.40.250">
    <property type="match status" value="1"/>
</dbReference>
<gene>
    <name evidence="2" type="ORF">KM92DES2_10226</name>
</gene>
<dbReference type="PROSITE" id="PS51664">
    <property type="entry name" value="YCAO"/>
    <property type="match status" value="1"/>
</dbReference>
<dbReference type="EMBL" id="FLUP01000001">
    <property type="protein sequence ID" value="SBV92134.1"/>
    <property type="molecule type" value="Genomic_DNA"/>
</dbReference>
<sequence>MENDNTSNFSSASDVLPMLDYAYTHEQTQATTGYFSCVPPEDLNFDRALERLEAAPMDDFLHLHLLKLLAGKAQDELNLLAASCYDAAINEFTRPVLAALLAECTLLGAESPGKGQGFCAFFPPDAAERLAAYSPAVYLRAASLPDHAIAAAWSSLFRANICEHHSLPRPDEAGIAPLFSGELLDATARRMAEHADALARQHEKLKAEAWEPWQRPPSQETYLRALDALMENGVVDGPEMRHEASLSPIALLRGWQVDIAVTSGSVRHSLRGKATAYGRGLSLAAARASYAMEIVERASAYVSVGPGDGTAANAGTILDRKTELPLTLARFSELAEQGRAALDPNLLPLEAPYTDAPLHWLPASDASGATVLVPAQAVFLFCNLDEQALFIAGGSTGLASGNIMDEAVVAALTEIAERDAEATTPYSRTRCFMLRSRDQLIQSLLDDYAACGIRVQFQDLTTELGLPVYQCFVTGRDGTVARATGANLCGARAALAALTETPWPYSTAQNKPPCPSASGLAGLPVRVLEDLPDYSMPSPRVNRRLLESVLSAHGRSPLYVDLTRKDFDIPVVRAIVPGFALTAEWDRFSRPDARLFARYAACCL</sequence>
<name>A0A212IYE2_9BACT</name>
<dbReference type="AlphaFoldDB" id="A0A212IYE2"/>